<dbReference type="Proteomes" id="UP000254834">
    <property type="component" value="Chromosome"/>
</dbReference>
<dbReference type="InterPro" id="IPR002110">
    <property type="entry name" value="Ankyrin_rpt"/>
</dbReference>
<feature type="repeat" description="ANK" evidence="3">
    <location>
        <begin position="338"/>
        <end position="370"/>
    </location>
</feature>
<sequence>MQKSHTQHVIKTNFKQCLLIAGNIFSLLQSTLYSCQQTRTVPVQDIVHSYKHIDEGFDLTEEKLSFYDFLKSELHVKNILDENFTQDFAHVIAQAESIILDRMKDTFLDIVTTAAQQPIPVLSNLDHPYYSYLKKNHTKFSQPYIKKLINTHDEDGNTILHKVVNTFIFKPNSHEGIQQQRSLMCIVSDLIAMGADVNLVNNKGLSCLHFIQNYKITGILLYAGVYINPQESNGLTPLHLAAAHKNHQKDECCKVTLLLYHGANPHIPDHQGKKPLHVAVQYNNLRAVQALLRKQVDSNAADMNGWTPLHYAAKYNSSDEITRNLLCNDACIESLDRQGKSPLYIAVQFYHAKIVQTLIDAGADITIFKRQPNVALHKSMYEILQNAPKSQEKRCTIS</sequence>
<evidence type="ECO:0000313" key="4">
    <source>
        <dbReference type="EMBL" id="AXK61018.1"/>
    </source>
</evidence>
<reference evidence="4 5" key="1">
    <citation type="submission" date="2017-12" db="EMBL/GenBank/DDBJ databases">
        <title>Chromulinavorax destructans is a abundant pathogen of dominant heterotrophic picoflagllates.</title>
        <authorList>
            <person name="Deeg C.M."/>
            <person name="Zimmer M."/>
            <person name="Suttle C.A."/>
        </authorList>
    </citation>
    <scope>NUCLEOTIDE SEQUENCE [LARGE SCALE GENOMIC DNA]</scope>
    <source>
        <strain evidence="4 5">SeV1</strain>
    </source>
</reference>
<accession>A0A345ZCK1</accession>
<dbReference type="AlphaFoldDB" id="A0A345ZCK1"/>
<dbReference type="PROSITE" id="PS50297">
    <property type="entry name" value="ANK_REP_REGION"/>
    <property type="match status" value="4"/>
</dbReference>
<proteinExistence type="predicted"/>
<dbReference type="PROSITE" id="PS50088">
    <property type="entry name" value="ANK_REPEAT"/>
    <property type="match status" value="4"/>
</dbReference>
<name>A0A345ZCK1_9BACT</name>
<dbReference type="Pfam" id="PF00023">
    <property type="entry name" value="Ank"/>
    <property type="match status" value="1"/>
</dbReference>
<dbReference type="OrthoDB" id="7390289at2"/>
<gene>
    <name evidence="4" type="ORF">C0J27_04775</name>
</gene>
<evidence type="ECO:0000256" key="3">
    <source>
        <dbReference type="PROSITE-ProRule" id="PRU00023"/>
    </source>
</evidence>
<evidence type="ECO:0000256" key="2">
    <source>
        <dbReference type="ARBA" id="ARBA00023043"/>
    </source>
</evidence>
<keyword evidence="2 3" id="KW-0040">ANK repeat</keyword>
<dbReference type="EMBL" id="CP025544">
    <property type="protein sequence ID" value="AXK61018.1"/>
    <property type="molecule type" value="Genomic_DNA"/>
</dbReference>
<protein>
    <submittedName>
        <fullName evidence="4">Uncharacterized protein</fullName>
    </submittedName>
</protein>
<keyword evidence="1" id="KW-0677">Repeat</keyword>
<evidence type="ECO:0000313" key="5">
    <source>
        <dbReference type="Proteomes" id="UP000254834"/>
    </source>
</evidence>
<feature type="repeat" description="ANK" evidence="3">
    <location>
        <begin position="271"/>
        <end position="303"/>
    </location>
</feature>
<feature type="repeat" description="ANK" evidence="3">
    <location>
        <begin position="233"/>
        <end position="270"/>
    </location>
</feature>
<dbReference type="RefSeq" id="WP_115586033.1">
    <property type="nucleotide sequence ID" value="NZ_CP025544.1"/>
</dbReference>
<dbReference type="Gene3D" id="1.25.40.20">
    <property type="entry name" value="Ankyrin repeat-containing domain"/>
    <property type="match status" value="2"/>
</dbReference>
<dbReference type="KEGG" id="cdes:C0J27_04775"/>
<dbReference type="SUPFAM" id="SSF48403">
    <property type="entry name" value="Ankyrin repeat"/>
    <property type="match status" value="1"/>
</dbReference>
<keyword evidence="5" id="KW-1185">Reference proteome</keyword>
<dbReference type="InterPro" id="IPR050745">
    <property type="entry name" value="Multifunctional_regulatory"/>
</dbReference>
<dbReference type="InterPro" id="IPR036770">
    <property type="entry name" value="Ankyrin_rpt-contain_sf"/>
</dbReference>
<dbReference type="SMART" id="SM00248">
    <property type="entry name" value="ANK"/>
    <property type="match status" value="4"/>
</dbReference>
<dbReference type="PANTHER" id="PTHR24189">
    <property type="entry name" value="MYOTROPHIN"/>
    <property type="match status" value="1"/>
</dbReference>
<evidence type="ECO:0000256" key="1">
    <source>
        <dbReference type="ARBA" id="ARBA00022737"/>
    </source>
</evidence>
<dbReference type="PRINTS" id="PR01415">
    <property type="entry name" value="ANKYRIN"/>
</dbReference>
<feature type="repeat" description="ANK" evidence="3">
    <location>
        <begin position="304"/>
        <end position="337"/>
    </location>
</feature>
<dbReference type="Pfam" id="PF12796">
    <property type="entry name" value="Ank_2"/>
    <property type="match status" value="1"/>
</dbReference>
<organism evidence="4 5">
    <name type="scientific">Candidatus Chromulinivorax destructor</name>
    <dbReference type="NCBI Taxonomy" id="2066483"/>
    <lineage>
        <taxon>Bacteria</taxon>
        <taxon>Candidatus Babelota</taxon>
        <taxon>Candidatus Babeliae</taxon>
        <taxon>Candidatus Babeliales</taxon>
        <taxon>Candidatus Chromulinivoraceae</taxon>
        <taxon>Candidatus Chromulinivorax</taxon>
    </lineage>
</organism>
<dbReference type="PROSITE" id="PS51257">
    <property type="entry name" value="PROKAR_LIPOPROTEIN"/>
    <property type="match status" value="1"/>
</dbReference>